<reference evidence="3 4" key="1">
    <citation type="submission" date="2020-03" db="EMBL/GenBank/DDBJ databases">
        <title>Bradyrhizobium diversity isolated from nodules of Muelleranthus trifoliolatus.</title>
        <authorList>
            <person name="Klepa M."/>
            <person name="Helene L."/>
            <person name="Hungria M."/>
        </authorList>
    </citation>
    <scope>NUCLEOTIDE SEQUENCE [LARGE SCALE GENOMIC DNA]</scope>
    <source>
        <strain evidence="3 4">WSM 1744</strain>
    </source>
</reference>
<gene>
    <name evidence="3" type="ORF">HCN50_00010</name>
</gene>
<dbReference type="AlphaFoldDB" id="A0A7Y4GZ92"/>
<feature type="domain" description="Aldehyde dehydrogenase" evidence="2">
    <location>
        <begin position="3"/>
        <end position="47"/>
    </location>
</feature>
<protein>
    <submittedName>
        <fullName evidence="3">Aldehyde dehydrogenase family protein</fullName>
    </submittedName>
</protein>
<dbReference type="InterPro" id="IPR016162">
    <property type="entry name" value="Ald_DH_N"/>
</dbReference>
<name>A0A7Y4GZ92_9BRAD</name>
<evidence type="ECO:0000313" key="3">
    <source>
        <dbReference type="EMBL" id="NOJ44679.1"/>
    </source>
</evidence>
<sequence>MVIVPQPSGVVATFTPGNYSVILIAHKLAAALAAGCPMILKGAEGVPECRRPYRRVLAGGRHPRSACLFWHSARRRRSPTILKIIGRESPDIHEMDGGQLATGEASG</sequence>
<dbReference type="SUPFAM" id="SSF53720">
    <property type="entry name" value="ALDH-like"/>
    <property type="match status" value="1"/>
</dbReference>
<keyword evidence="4" id="KW-1185">Reference proteome</keyword>
<keyword evidence="1" id="KW-0560">Oxidoreductase</keyword>
<dbReference type="InterPro" id="IPR016161">
    <property type="entry name" value="Ald_DH/histidinol_DH"/>
</dbReference>
<dbReference type="GO" id="GO:0016491">
    <property type="term" value="F:oxidoreductase activity"/>
    <property type="evidence" value="ECO:0007669"/>
    <property type="project" value="UniProtKB-KW"/>
</dbReference>
<evidence type="ECO:0000256" key="1">
    <source>
        <dbReference type="ARBA" id="ARBA00023002"/>
    </source>
</evidence>
<accession>A0A7Y4GZ92</accession>
<dbReference type="EMBL" id="JAAVLW010000001">
    <property type="protein sequence ID" value="NOJ44679.1"/>
    <property type="molecule type" value="Genomic_DNA"/>
</dbReference>
<dbReference type="RefSeq" id="WP_171707627.1">
    <property type="nucleotide sequence ID" value="NZ_JAAVLW010000001.1"/>
</dbReference>
<dbReference type="Gene3D" id="3.40.605.10">
    <property type="entry name" value="Aldehyde Dehydrogenase, Chain A, domain 1"/>
    <property type="match status" value="1"/>
</dbReference>
<dbReference type="InterPro" id="IPR015590">
    <property type="entry name" value="Aldehyde_DH_dom"/>
</dbReference>
<organism evidence="3 4">
    <name type="scientific">Bradyrhizobium archetypum</name>
    <dbReference type="NCBI Taxonomy" id="2721160"/>
    <lineage>
        <taxon>Bacteria</taxon>
        <taxon>Pseudomonadati</taxon>
        <taxon>Pseudomonadota</taxon>
        <taxon>Alphaproteobacteria</taxon>
        <taxon>Hyphomicrobiales</taxon>
        <taxon>Nitrobacteraceae</taxon>
        <taxon>Bradyrhizobium</taxon>
    </lineage>
</organism>
<evidence type="ECO:0000313" key="4">
    <source>
        <dbReference type="Proteomes" id="UP000528734"/>
    </source>
</evidence>
<proteinExistence type="predicted"/>
<comment type="caution">
    <text evidence="3">The sequence shown here is derived from an EMBL/GenBank/DDBJ whole genome shotgun (WGS) entry which is preliminary data.</text>
</comment>
<dbReference type="Proteomes" id="UP000528734">
    <property type="component" value="Unassembled WGS sequence"/>
</dbReference>
<evidence type="ECO:0000259" key="2">
    <source>
        <dbReference type="Pfam" id="PF00171"/>
    </source>
</evidence>
<dbReference type="Pfam" id="PF00171">
    <property type="entry name" value="Aldedh"/>
    <property type="match status" value="1"/>
</dbReference>